<evidence type="ECO:0000313" key="3">
    <source>
        <dbReference type="Proteomes" id="UP000016649"/>
    </source>
</evidence>
<evidence type="ECO:0000313" key="2">
    <source>
        <dbReference type="EMBL" id="ERJ93892.1"/>
    </source>
</evidence>
<dbReference type="EMBL" id="AWVH01000013">
    <property type="protein sequence ID" value="ERJ93892.1"/>
    <property type="molecule type" value="Genomic_DNA"/>
</dbReference>
<feature type="chain" id="PRO_5045391361" description="Lipoprotein" evidence="1">
    <location>
        <begin position="34"/>
        <end position="263"/>
    </location>
</feature>
<dbReference type="Proteomes" id="UP000016649">
    <property type="component" value="Unassembled WGS sequence"/>
</dbReference>
<dbReference type="PROSITE" id="PS51257">
    <property type="entry name" value="PROKAR_LIPOPROTEIN"/>
    <property type="match status" value="1"/>
</dbReference>
<accession>A0ABN0P0Q2</accession>
<keyword evidence="3" id="KW-1185">Reference proteome</keyword>
<sequence length="263" mass="28348">MLAKFNFFTGRIFMKIKLITAAAVVTVAVLFSACVSHKNDAMSSASKKDMKKMDSSMNMTEGEMMMSDFVLESGTVTEGDGFGMQLRIKSAAHDEVIFNIQEKTPTIDATTGASTKKAAIKTGVPIYAWVSPAYTASLPPQTAAQVLFVNVHDESALPVLAEIAEIDSKDDVISLTATNGSKWTFSKNIEIGMHPVAAMGKADAAALKKGVKILLWETDKMMMNGTTANDSENSAKTKKQSEDMMMDGKMGKMHKAAKILIIS</sequence>
<evidence type="ECO:0000256" key="1">
    <source>
        <dbReference type="SAM" id="SignalP"/>
    </source>
</evidence>
<evidence type="ECO:0008006" key="4">
    <source>
        <dbReference type="Google" id="ProtNLM"/>
    </source>
</evidence>
<proteinExistence type="predicted"/>
<keyword evidence="1" id="KW-0732">Signal</keyword>
<reference evidence="2 3" key="1">
    <citation type="submission" date="2013-08" db="EMBL/GenBank/DDBJ databases">
        <authorList>
            <person name="Weinstock G."/>
            <person name="Sodergren E."/>
            <person name="Wylie T."/>
            <person name="Fulton L."/>
            <person name="Fulton R."/>
            <person name="Fronick C."/>
            <person name="O'Laughlin M."/>
            <person name="Godfrey J."/>
            <person name="Miner T."/>
            <person name="Herter B."/>
            <person name="Appelbaum E."/>
            <person name="Cordes M."/>
            <person name="Lek S."/>
            <person name="Wollam A."/>
            <person name="Pepin K.H."/>
            <person name="Palsikar V.B."/>
            <person name="Mitreva M."/>
            <person name="Wilson R.K."/>
        </authorList>
    </citation>
    <scope>NUCLEOTIDE SEQUENCE [LARGE SCALE GENOMIC DNA]</scope>
    <source>
        <strain evidence="2 3">ATCC 700332</strain>
    </source>
</reference>
<organism evidence="2 3">
    <name type="scientific">Treponema lecithinolyticum ATCC 700332</name>
    <dbReference type="NCBI Taxonomy" id="1321815"/>
    <lineage>
        <taxon>Bacteria</taxon>
        <taxon>Pseudomonadati</taxon>
        <taxon>Spirochaetota</taxon>
        <taxon>Spirochaetia</taxon>
        <taxon>Spirochaetales</taxon>
        <taxon>Treponemataceae</taxon>
        <taxon>Treponema</taxon>
    </lineage>
</organism>
<gene>
    <name evidence="2" type="ORF">HMPREF9193_00613</name>
</gene>
<name>A0ABN0P0Q2_TRELE</name>
<feature type="signal peptide" evidence="1">
    <location>
        <begin position="1"/>
        <end position="33"/>
    </location>
</feature>
<protein>
    <recommendedName>
        <fullName evidence="4">Lipoprotein</fullName>
    </recommendedName>
</protein>
<comment type="caution">
    <text evidence="2">The sequence shown here is derived from an EMBL/GenBank/DDBJ whole genome shotgun (WGS) entry which is preliminary data.</text>
</comment>